<feature type="transmembrane region" description="Helical" evidence="2">
    <location>
        <begin position="204"/>
        <end position="222"/>
    </location>
</feature>
<reference evidence="3 4" key="2">
    <citation type="journal article" date="2015" name="Stand. Genomic Sci.">
        <title>High quality draft genomic sequence of Arenimonas donghaensis DSM 18148(T).</title>
        <authorList>
            <person name="Chen F."/>
            <person name="Wang H."/>
            <person name="Cao Y."/>
            <person name="Li X."/>
            <person name="Wang G."/>
        </authorList>
    </citation>
    <scope>NUCLEOTIDE SEQUENCE [LARGE SCALE GENOMIC DNA]</scope>
    <source>
        <strain evidence="3 4">HO3-R19</strain>
    </source>
</reference>
<feature type="transmembrane region" description="Helical" evidence="2">
    <location>
        <begin position="392"/>
        <end position="408"/>
    </location>
</feature>
<feature type="transmembrane region" description="Helical" evidence="2">
    <location>
        <begin position="668"/>
        <end position="689"/>
    </location>
</feature>
<dbReference type="PANTHER" id="PTHR38434:SF1">
    <property type="entry name" value="BLL2549 PROTEIN"/>
    <property type="match status" value="1"/>
</dbReference>
<feature type="transmembrane region" description="Helical" evidence="2">
    <location>
        <begin position="332"/>
        <end position="351"/>
    </location>
</feature>
<feature type="compositionally biased region" description="Low complexity" evidence="1">
    <location>
        <begin position="128"/>
        <end position="149"/>
    </location>
</feature>
<evidence type="ECO:0000313" key="3">
    <source>
        <dbReference type="EMBL" id="KFL37655.1"/>
    </source>
</evidence>
<feature type="transmembrane region" description="Helical" evidence="2">
    <location>
        <begin position="496"/>
        <end position="515"/>
    </location>
</feature>
<dbReference type="PANTHER" id="PTHR38434">
    <property type="entry name" value="BLL2549 PROTEIN"/>
    <property type="match status" value="1"/>
</dbReference>
<feature type="transmembrane region" description="Helical" evidence="2">
    <location>
        <begin position="765"/>
        <end position="786"/>
    </location>
</feature>
<feature type="transmembrane region" description="Helical" evidence="2">
    <location>
        <begin position="174"/>
        <end position="192"/>
    </location>
</feature>
<feature type="compositionally biased region" description="Low complexity" evidence="1">
    <location>
        <begin position="99"/>
        <end position="118"/>
    </location>
</feature>
<evidence type="ECO:0000256" key="2">
    <source>
        <dbReference type="SAM" id="Phobius"/>
    </source>
</evidence>
<name>A0A087MLA2_9GAMM</name>
<keyword evidence="4" id="KW-1185">Reference proteome</keyword>
<dbReference type="AlphaFoldDB" id="A0A087MLA2"/>
<dbReference type="RefSeq" id="WP_051924191.1">
    <property type="nucleotide sequence ID" value="NZ_AVCJ01000001.1"/>
</dbReference>
<comment type="caution">
    <text evidence="3">The sequence shown here is derived from an EMBL/GenBank/DDBJ whole genome shotgun (WGS) entry which is preliminary data.</text>
</comment>
<reference evidence="4" key="1">
    <citation type="submission" date="2013-08" db="EMBL/GenBank/DDBJ databases">
        <title>Genome sequencing of Arenimonas donghaensis.</title>
        <authorList>
            <person name="Chen F."/>
            <person name="Wang G."/>
        </authorList>
    </citation>
    <scope>NUCLEOTIDE SEQUENCE [LARGE SCALE GENOMIC DNA]</scope>
    <source>
        <strain evidence="4">HO3-R19</strain>
    </source>
</reference>
<feature type="transmembrane region" description="Helical" evidence="2">
    <location>
        <begin position="587"/>
        <end position="604"/>
    </location>
</feature>
<dbReference type="PIRSF" id="PIRSF035905">
    <property type="entry name" value="UCP035905_mp"/>
    <property type="match status" value="1"/>
</dbReference>
<feature type="transmembrane region" description="Helical" evidence="2">
    <location>
        <begin position="469"/>
        <end position="484"/>
    </location>
</feature>
<dbReference type="EMBL" id="AVCJ01000001">
    <property type="protein sequence ID" value="KFL37655.1"/>
    <property type="molecule type" value="Genomic_DNA"/>
</dbReference>
<dbReference type="PATRIC" id="fig|1121014.3.peg.71"/>
<evidence type="ECO:0008006" key="5">
    <source>
        <dbReference type="Google" id="ProtNLM"/>
    </source>
</evidence>
<protein>
    <recommendedName>
        <fullName evidence="5">DUF2339 domain-containing protein</fullName>
    </recommendedName>
</protein>
<feature type="transmembrane region" description="Helical" evidence="2">
    <location>
        <begin position="613"/>
        <end position="630"/>
    </location>
</feature>
<feature type="transmembrane region" description="Helical" evidence="2">
    <location>
        <begin position="256"/>
        <end position="277"/>
    </location>
</feature>
<proteinExistence type="predicted"/>
<feature type="transmembrane region" description="Helical" evidence="2">
    <location>
        <begin position="446"/>
        <end position="463"/>
    </location>
</feature>
<feature type="transmembrane region" description="Helical" evidence="2">
    <location>
        <begin position="739"/>
        <end position="759"/>
    </location>
</feature>
<feature type="transmembrane region" description="Helical" evidence="2">
    <location>
        <begin position="863"/>
        <end position="880"/>
    </location>
</feature>
<feature type="transmembrane region" description="Helical" evidence="2">
    <location>
        <begin position="363"/>
        <end position="380"/>
    </location>
</feature>
<organism evidence="3 4">
    <name type="scientific">Arenimonas donghaensis DSM 18148 = HO3-R19</name>
    <dbReference type="NCBI Taxonomy" id="1121014"/>
    <lineage>
        <taxon>Bacteria</taxon>
        <taxon>Pseudomonadati</taxon>
        <taxon>Pseudomonadota</taxon>
        <taxon>Gammaproteobacteria</taxon>
        <taxon>Lysobacterales</taxon>
        <taxon>Lysobacteraceae</taxon>
        <taxon>Arenimonas</taxon>
    </lineage>
</organism>
<feature type="compositionally biased region" description="Low complexity" evidence="1">
    <location>
        <begin position="60"/>
        <end position="79"/>
    </location>
</feature>
<keyword evidence="2" id="KW-0812">Transmembrane</keyword>
<evidence type="ECO:0000313" key="4">
    <source>
        <dbReference type="Proteomes" id="UP000029085"/>
    </source>
</evidence>
<feature type="transmembrane region" description="Helical" evidence="2">
    <location>
        <begin position="642"/>
        <end position="661"/>
    </location>
</feature>
<feature type="transmembrane region" description="Helical" evidence="2">
    <location>
        <begin position="26"/>
        <end position="42"/>
    </location>
</feature>
<dbReference type="InterPro" id="IPR014600">
    <property type="entry name" value="UCP035905_mem"/>
</dbReference>
<evidence type="ECO:0000256" key="1">
    <source>
        <dbReference type="SAM" id="MobiDB-lite"/>
    </source>
</evidence>
<dbReference type="InterPro" id="IPR019286">
    <property type="entry name" value="DUF2339_TM"/>
</dbReference>
<feature type="transmembrane region" description="Helical" evidence="2">
    <location>
        <begin position="556"/>
        <end position="575"/>
    </location>
</feature>
<feature type="region of interest" description="Disordered" evidence="1">
    <location>
        <begin position="60"/>
        <end position="152"/>
    </location>
</feature>
<feature type="transmembrane region" description="Helical" evidence="2">
    <location>
        <begin position="701"/>
        <end position="719"/>
    </location>
</feature>
<keyword evidence="2" id="KW-1133">Transmembrane helix</keyword>
<feature type="transmembrane region" description="Helical" evidence="2">
    <location>
        <begin position="836"/>
        <end position="856"/>
    </location>
</feature>
<sequence>MSWILGFIGALLGALVADESRMFFGFLAGAGLGALFGALLRLRSRLGQLEQQMAALRGQTAAATAQARPAPAAMPEAEASSTGTRPEVDAPAVSPGPGPTSTAPIETTPAPAPASGVRQPPPIPGQPGPAAARAVAATAPAPRVEAPAEPAEPDPLTRAVLAAKAWLFEGNVPVKLGVLVLMFGVAAGIKYAADAGWLVVPIELRLAGIAAAAIALLIWGLRNAAERPAFGLSLQGGAIGILLLVVFAAFRRYEVLAAMPAFAMVVILVAGASVLAVKQDAPALAVLGFIGGYLAPVLLSTGTGNHVALFSYYAVLNAAVFAIAWKKPWRALNLVGFVFTFAIGGVWGAKYYRPELFATVEPFLVLFFLFYVAIPVLYALAGRRRNGKVDGTLLFGTPLLAFPMQVGLLEGDRFGLATSAVVVAAIFAGLALWATRNARLRDLAQSAAGMGVVFATLAIPLALNARWTSAAWALQGLGMVWLGLRQGRRLTRWSGLVLLVLACGAWVVSLVDWNLGSSFDRADRFVINGHAMNLGLLALGWLGASFFYMRAGASRVLQILLFLVGLGFWVLLGVREIAVNLSPQFDALYYAGFCLLTAALAAALRKPMVWPRLSWPVAASVVMLLPLSLFSQDHYDTTLFDWPLLLWWPLLAGALLTLRALRAPRSFGLILAHLAWLSTVAMAGGITLVRVLGDREGLADGWLLPAVLAPLAVLFVLAWKRPDIGGWPVAGEFPRWRSAWLAMAGFGLAMGWLFGHFLAGDSSPLPWLPVLNPLELFLLLGLVTAAQFLRSHSDVHRLGWLAWAGAALFTLSMGVLRACHQLADLPWSADLLGETLAQASLTVAWCVAGVTVWILGSRRGDRALWWLGAGLLGVVLLKLLVVDRQFVGNIAGIVSFVVVGLLLIVVGRIAPTPPRSE</sequence>
<dbReference type="OrthoDB" id="207428at2"/>
<feature type="transmembrane region" description="Helical" evidence="2">
    <location>
        <begin position="284"/>
        <end position="301"/>
    </location>
</feature>
<keyword evidence="2" id="KW-0472">Membrane</keyword>
<accession>A0A087MLA2</accession>
<dbReference type="Pfam" id="PF10101">
    <property type="entry name" value="DUF2339"/>
    <property type="match status" value="1"/>
</dbReference>
<dbReference type="STRING" id="1121014.N788_00365"/>
<gene>
    <name evidence="3" type="ORF">N788_00365</name>
</gene>
<feature type="transmembrane region" description="Helical" evidence="2">
    <location>
        <begin position="229"/>
        <end position="250"/>
    </location>
</feature>
<dbReference type="Proteomes" id="UP000029085">
    <property type="component" value="Unassembled WGS sequence"/>
</dbReference>
<feature type="transmembrane region" description="Helical" evidence="2">
    <location>
        <begin position="527"/>
        <end position="549"/>
    </location>
</feature>
<feature type="transmembrane region" description="Helical" evidence="2">
    <location>
        <begin position="307"/>
        <end position="325"/>
    </location>
</feature>
<feature type="transmembrane region" description="Helical" evidence="2">
    <location>
        <begin position="414"/>
        <end position="434"/>
    </location>
</feature>
<feature type="transmembrane region" description="Helical" evidence="2">
    <location>
        <begin position="798"/>
        <end position="816"/>
    </location>
</feature>
<feature type="transmembrane region" description="Helical" evidence="2">
    <location>
        <begin position="886"/>
        <end position="906"/>
    </location>
</feature>